<dbReference type="Proteomes" id="UP000823775">
    <property type="component" value="Unassembled WGS sequence"/>
</dbReference>
<organism evidence="1 2">
    <name type="scientific">Datura stramonium</name>
    <name type="common">Jimsonweed</name>
    <name type="synonym">Common thornapple</name>
    <dbReference type="NCBI Taxonomy" id="4076"/>
    <lineage>
        <taxon>Eukaryota</taxon>
        <taxon>Viridiplantae</taxon>
        <taxon>Streptophyta</taxon>
        <taxon>Embryophyta</taxon>
        <taxon>Tracheophyta</taxon>
        <taxon>Spermatophyta</taxon>
        <taxon>Magnoliopsida</taxon>
        <taxon>eudicotyledons</taxon>
        <taxon>Gunneridae</taxon>
        <taxon>Pentapetalae</taxon>
        <taxon>asterids</taxon>
        <taxon>lamiids</taxon>
        <taxon>Solanales</taxon>
        <taxon>Solanaceae</taxon>
        <taxon>Solanoideae</taxon>
        <taxon>Datureae</taxon>
        <taxon>Datura</taxon>
    </lineage>
</organism>
<gene>
    <name evidence="1" type="ORF">HAX54_014775</name>
</gene>
<sequence length="162" mass="17965">MSSNAPCIFYSNIVAPFIKTTGAGIVAPVVDGNSIFYAPLMEDLFSPWVADLKEVEPLKDLVIARKFNYRKDCFHHSFGDDTATLRTLSVVYFVSQLKERILHPPSKASCACTLILSPWDLAGNLSSVSMSDCVRSIPSPLARWLLPSGEQLFVSWSLPQPW</sequence>
<feature type="non-terminal residue" evidence="1">
    <location>
        <position position="162"/>
    </location>
</feature>
<name>A0ABS8TQR5_DATST</name>
<keyword evidence="2" id="KW-1185">Reference proteome</keyword>
<proteinExistence type="predicted"/>
<evidence type="ECO:0000313" key="2">
    <source>
        <dbReference type="Proteomes" id="UP000823775"/>
    </source>
</evidence>
<accession>A0ABS8TQR5</accession>
<protein>
    <submittedName>
        <fullName evidence="1">Uncharacterized protein</fullName>
    </submittedName>
</protein>
<evidence type="ECO:0000313" key="1">
    <source>
        <dbReference type="EMBL" id="MCD7473145.1"/>
    </source>
</evidence>
<reference evidence="1 2" key="1">
    <citation type="journal article" date="2021" name="BMC Genomics">
        <title>Datura genome reveals duplications of psychoactive alkaloid biosynthetic genes and high mutation rate following tissue culture.</title>
        <authorList>
            <person name="Rajewski A."/>
            <person name="Carter-House D."/>
            <person name="Stajich J."/>
            <person name="Litt A."/>
        </authorList>
    </citation>
    <scope>NUCLEOTIDE SEQUENCE [LARGE SCALE GENOMIC DNA]</scope>
    <source>
        <strain evidence="1">AR-01</strain>
    </source>
</reference>
<comment type="caution">
    <text evidence="1">The sequence shown here is derived from an EMBL/GenBank/DDBJ whole genome shotgun (WGS) entry which is preliminary data.</text>
</comment>
<dbReference type="EMBL" id="JACEIK010001926">
    <property type="protein sequence ID" value="MCD7473145.1"/>
    <property type="molecule type" value="Genomic_DNA"/>
</dbReference>